<reference evidence="2 3" key="1">
    <citation type="submission" date="2005-07" db="EMBL/GenBank/DDBJ databases">
        <authorList>
            <person name="Mural R.J."/>
            <person name="Li P.W."/>
            <person name="Adams M.D."/>
            <person name="Amanatides P.G."/>
            <person name="Baden-Tillson H."/>
            <person name="Barnstead M."/>
            <person name="Chin S.H."/>
            <person name="Dew I."/>
            <person name="Evans C.A."/>
            <person name="Ferriera S."/>
            <person name="Flanigan M."/>
            <person name="Fosler C."/>
            <person name="Glodek A."/>
            <person name="Gu Z."/>
            <person name="Holt R.A."/>
            <person name="Jennings D."/>
            <person name="Kraft C.L."/>
            <person name="Lu F."/>
            <person name="Nguyen T."/>
            <person name="Nusskern D.R."/>
            <person name="Pfannkoch C.M."/>
            <person name="Sitter C."/>
            <person name="Sutton G.G."/>
            <person name="Venter J.C."/>
            <person name="Wang Z."/>
            <person name="Woodage T."/>
            <person name="Zheng X.H."/>
            <person name="Zhong F."/>
        </authorList>
    </citation>
    <scope>NUCLEOTIDE SEQUENCE [LARGE SCALE GENOMIC DNA]</scope>
    <source>
        <strain>BN</strain>
        <strain evidence="3">Sprague-Dawley</strain>
    </source>
</reference>
<organism evidence="2 3">
    <name type="scientific">Rattus norvegicus</name>
    <name type="common">Rat</name>
    <dbReference type="NCBI Taxonomy" id="10116"/>
    <lineage>
        <taxon>Eukaryota</taxon>
        <taxon>Metazoa</taxon>
        <taxon>Chordata</taxon>
        <taxon>Craniata</taxon>
        <taxon>Vertebrata</taxon>
        <taxon>Euteleostomi</taxon>
        <taxon>Mammalia</taxon>
        <taxon>Eutheria</taxon>
        <taxon>Euarchontoglires</taxon>
        <taxon>Glires</taxon>
        <taxon>Rodentia</taxon>
        <taxon>Myomorpha</taxon>
        <taxon>Muroidea</taxon>
        <taxon>Muridae</taxon>
        <taxon>Murinae</taxon>
        <taxon>Rattus</taxon>
    </lineage>
</organism>
<accession>A6HHP5</accession>
<feature type="region of interest" description="Disordered" evidence="1">
    <location>
        <begin position="1"/>
        <end position="51"/>
    </location>
</feature>
<dbReference type="Proteomes" id="UP000234681">
    <property type="component" value="Chromosome 10"/>
</dbReference>
<feature type="compositionally biased region" description="Polar residues" evidence="1">
    <location>
        <begin position="29"/>
        <end position="39"/>
    </location>
</feature>
<evidence type="ECO:0000256" key="1">
    <source>
        <dbReference type="SAM" id="MobiDB-lite"/>
    </source>
</evidence>
<sequence>MNNLSPGRKGESGDGDATWQKAGGREGLVTNSPPHSSSILHAPKCLAAQSN</sequence>
<dbReference type="EMBL" id="CH473948">
    <property type="protein sequence ID" value="EDM05551.1"/>
    <property type="molecule type" value="Genomic_DNA"/>
</dbReference>
<proteinExistence type="predicted"/>
<protein>
    <submittedName>
        <fullName evidence="2">RCG34616</fullName>
    </submittedName>
</protein>
<gene>
    <name evidence="2" type="ORF">rCG_34616</name>
</gene>
<evidence type="ECO:0000313" key="3">
    <source>
        <dbReference type="Proteomes" id="UP000234681"/>
    </source>
</evidence>
<evidence type="ECO:0000313" key="2">
    <source>
        <dbReference type="EMBL" id="EDM05551.1"/>
    </source>
</evidence>
<name>A6HHP5_RAT</name>
<dbReference type="AlphaFoldDB" id="A6HHP5"/>